<evidence type="ECO:0000313" key="8">
    <source>
        <dbReference type="Proteomes" id="UP000825729"/>
    </source>
</evidence>
<proteinExistence type="predicted"/>
<accession>A0AAV7FBC7</accession>
<dbReference type="AlphaFoldDB" id="A0AAV7FBC7"/>
<dbReference type="GO" id="GO:0000139">
    <property type="term" value="C:Golgi membrane"/>
    <property type="evidence" value="ECO:0007669"/>
    <property type="project" value="UniProtKB-SubCell"/>
</dbReference>
<evidence type="ECO:0000259" key="6">
    <source>
        <dbReference type="Pfam" id="PF04577"/>
    </source>
</evidence>
<keyword evidence="5" id="KW-1133">Transmembrane helix</keyword>
<feature type="domain" description="Glycosyltransferase 61 catalytic" evidence="6">
    <location>
        <begin position="324"/>
        <end position="405"/>
    </location>
</feature>
<feature type="transmembrane region" description="Helical" evidence="5">
    <location>
        <begin position="45"/>
        <end position="66"/>
    </location>
</feature>
<name>A0AAV7FBC7_ARIFI</name>
<dbReference type="PANTHER" id="PTHR20961">
    <property type="entry name" value="GLYCOSYLTRANSFERASE"/>
    <property type="match status" value="1"/>
</dbReference>
<organism evidence="7 8">
    <name type="scientific">Aristolochia fimbriata</name>
    <name type="common">White veined hardy Dutchman's pipe vine</name>
    <dbReference type="NCBI Taxonomy" id="158543"/>
    <lineage>
        <taxon>Eukaryota</taxon>
        <taxon>Viridiplantae</taxon>
        <taxon>Streptophyta</taxon>
        <taxon>Embryophyta</taxon>
        <taxon>Tracheophyta</taxon>
        <taxon>Spermatophyta</taxon>
        <taxon>Magnoliopsida</taxon>
        <taxon>Magnoliidae</taxon>
        <taxon>Piperales</taxon>
        <taxon>Aristolochiaceae</taxon>
        <taxon>Aristolochia</taxon>
    </lineage>
</organism>
<evidence type="ECO:0000256" key="1">
    <source>
        <dbReference type="ARBA" id="ARBA00004323"/>
    </source>
</evidence>
<keyword evidence="5" id="KW-0812">Transmembrane</keyword>
<comment type="subcellular location">
    <subcellularLocation>
        <location evidence="1">Golgi apparatus membrane</location>
        <topology evidence="1">Single-pass type II membrane protein</topology>
    </subcellularLocation>
</comment>
<evidence type="ECO:0000256" key="5">
    <source>
        <dbReference type="SAM" id="Phobius"/>
    </source>
</evidence>
<dbReference type="EMBL" id="JAINDJ010000002">
    <property type="protein sequence ID" value="KAG9457361.1"/>
    <property type="molecule type" value="Genomic_DNA"/>
</dbReference>
<evidence type="ECO:0000256" key="2">
    <source>
        <dbReference type="ARBA" id="ARBA00022676"/>
    </source>
</evidence>
<keyword evidence="2" id="KW-0328">Glycosyltransferase</keyword>
<gene>
    <name evidence="7" type="ORF">H6P81_001869</name>
</gene>
<evidence type="ECO:0000256" key="4">
    <source>
        <dbReference type="ARBA" id="ARBA00023180"/>
    </source>
</evidence>
<keyword evidence="4" id="KW-0325">Glycoprotein</keyword>
<dbReference type="GO" id="GO:0016763">
    <property type="term" value="F:pentosyltransferase activity"/>
    <property type="evidence" value="ECO:0007669"/>
    <property type="project" value="UniProtKB-ARBA"/>
</dbReference>
<dbReference type="InterPro" id="IPR007657">
    <property type="entry name" value="Glycosyltransferase_61"/>
</dbReference>
<evidence type="ECO:0000256" key="3">
    <source>
        <dbReference type="ARBA" id="ARBA00022679"/>
    </source>
</evidence>
<keyword evidence="3" id="KW-0808">Transferase</keyword>
<protein>
    <recommendedName>
        <fullName evidence="6">Glycosyltransferase 61 catalytic domain-containing protein</fullName>
    </recommendedName>
</protein>
<keyword evidence="8" id="KW-1185">Reference proteome</keyword>
<dbReference type="Pfam" id="PF04577">
    <property type="entry name" value="Glyco_transf_61"/>
    <property type="match status" value="1"/>
</dbReference>
<evidence type="ECO:0000313" key="7">
    <source>
        <dbReference type="EMBL" id="KAG9457361.1"/>
    </source>
</evidence>
<sequence length="501" mass="57548">MVHHYRLNQVRKSDVEEEESTRDSEAQMLLADCAKKTRPRLLPMLLLFSLFSCAIVFSSSLSNLYFERDGPFLTDARNPLPCSNADDTDCIYCDRTGYRSDVCYMRGDIRTQSSSSSLFIYSPNKTAEFRVEKIKPYTRKWEASVMDTIDELSLVRKSSAGEPTAQHSVCEINHTVPAVFFSTGCYTGNVYHEFNDGLIPLYITSKKFNKQVVFVILEYHNWWITKYGDILSRLSDYPPIDFSGDKSTHCFPQATVGLQIHDELSIDPTLMPDNPANIQDFRRLLDEAYWPRIKSLIQSEQQQEQQEQEQGVVPVPVPVGVKKKTQIKKPKLAILSRNGSRSITNEAELVKLAEEVGFEVQVLRPDRTTELAKIYRALNGSQAMVGVHGAAMTHFLFMRPKSVFIQVVPLGTEWAAEAYYGEPAVKMGLKYMSYKVWPRESSLYRRYRHDDPVLTEPERMTKKGWEVTKSVYLDGQTVNLDLTRFKKRLLRVYYYCSIMSL</sequence>
<dbReference type="Proteomes" id="UP000825729">
    <property type="component" value="Unassembled WGS sequence"/>
</dbReference>
<dbReference type="PANTHER" id="PTHR20961:SF124">
    <property type="entry name" value="GLYCOSYLTRANSFERASE"/>
    <property type="match status" value="1"/>
</dbReference>
<reference evidence="7 8" key="1">
    <citation type="submission" date="2021-07" db="EMBL/GenBank/DDBJ databases">
        <title>The Aristolochia fimbriata genome: insights into angiosperm evolution, floral development and chemical biosynthesis.</title>
        <authorList>
            <person name="Jiao Y."/>
        </authorList>
    </citation>
    <scope>NUCLEOTIDE SEQUENCE [LARGE SCALE GENOMIC DNA]</scope>
    <source>
        <strain evidence="7">IBCAS-2021</strain>
        <tissue evidence="7">Leaf</tissue>
    </source>
</reference>
<keyword evidence="5" id="KW-0472">Membrane</keyword>
<comment type="caution">
    <text evidence="7">The sequence shown here is derived from an EMBL/GenBank/DDBJ whole genome shotgun (WGS) entry which is preliminary data.</text>
</comment>
<dbReference type="InterPro" id="IPR049625">
    <property type="entry name" value="Glyco_transf_61_cat"/>
</dbReference>